<reference evidence="2 3" key="1">
    <citation type="submission" date="2023-09" db="EMBL/GenBank/DDBJ databases">
        <title>Complete Genome and Methylome dissection of Bacillus brevis NEB573 original source of BbsI restriction endonuclease.</title>
        <authorList>
            <person name="Fomenkov A."/>
            <person name="Roberts R.D."/>
        </authorList>
    </citation>
    <scope>NUCLEOTIDE SEQUENCE [LARGE SCALE GENOMIC DNA]</scope>
    <source>
        <strain evidence="2 3">NEB573</strain>
    </source>
</reference>
<dbReference type="Pfam" id="PF09581">
    <property type="entry name" value="Spore_III_AF"/>
    <property type="match status" value="1"/>
</dbReference>
<dbReference type="NCBIfam" id="TIGR02896">
    <property type="entry name" value="spore_III_AF"/>
    <property type="match status" value="1"/>
</dbReference>
<dbReference type="InterPro" id="IPR014245">
    <property type="entry name" value="Spore_III_AF"/>
</dbReference>
<keyword evidence="1" id="KW-1133">Transmembrane helix</keyword>
<sequence>MTWLTLWLKKIILLVLLAAFLDLILPNTTLQRYVKMVMGLILLLTIISPVFSLFSLSQDDLALRLDRYQQELDKQPDADWKRVTDKLLGEQNEQVTDYVRTQVEAAVKAKVKEEYGLEVQRVQIQVNNQNPQQPAIAKIELQVGEAVPDRQQKQGAGSPIQPIQPVEPVSIQIGRTGGSDSKADIEAASRQENPTYAKIADDIAKQWGLSGDQVIVTGESPSKEKQ</sequence>
<dbReference type="RefSeq" id="WP_310772521.1">
    <property type="nucleotide sequence ID" value="NZ_CP134050.1"/>
</dbReference>
<protein>
    <submittedName>
        <fullName evidence="2">Stage III sporulation protein AF</fullName>
    </submittedName>
</protein>
<feature type="transmembrane region" description="Helical" evidence="1">
    <location>
        <begin position="36"/>
        <end position="57"/>
    </location>
</feature>
<keyword evidence="1" id="KW-0472">Membrane</keyword>
<evidence type="ECO:0000256" key="1">
    <source>
        <dbReference type="SAM" id="Phobius"/>
    </source>
</evidence>
<evidence type="ECO:0000313" key="2">
    <source>
        <dbReference type="EMBL" id="WNC17126.1"/>
    </source>
</evidence>
<accession>A0ABY9TAP0</accession>
<proteinExistence type="predicted"/>
<gene>
    <name evidence="2" type="primary">spoIIIAF</name>
    <name evidence="2" type="ORF">RGB73_12710</name>
</gene>
<keyword evidence="3" id="KW-1185">Reference proteome</keyword>
<organism evidence="2 3">
    <name type="scientific">Brevibacillus brevis</name>
    <name type="common">Bacillus brevis</name>
    <dbReference type="NCBI Taxonomy" id="1393"/>
    <lineage>
        <taxon>Bacteria</taxon>
        <taxon>Bacillati</taxon>
        <taxon>Bacillota</taxon>
        <taxon>Bacilli</taxon>
        <taxon>Bacillales</taxon>
        <taxon>Paenibacillaceae</taxon>
        <taxon>Brevibacillus</taxon>
    </lineage>
</organism>
<dbReference type="Proteomes" id="UP001256827">
    <property type="component" value="Chromosome"/>
</dbReference>
<name>A0ABY9TAP0_BREBE</name>
<keyword evidence="1" id="KW-0812">Transmembrane</keyword>
<dbReference type="EMBL" id="CP134050">
    <property type="protein sequence ID" value="WNC17126.1"/>
    <property type="molecule type" value="Genomic_DNA"/>
</dbReference>
<evidence type="ECO:0000313" key="3">
    <source>
        <dbReference type="Proteomes" id="UP001256827"/>
    </source>
</evidence>